<dbReference type="InterPro" id="IPR027417">
    <property type="entry name" value="P-loop_NTPase"/>
</dbReference>
<name>A0ABR8PRY1_9CLOT</name>
<reference evidence="5 6" key="1">
    <citation type="submission" date="2020-08" db="EMBL/GenBank/DDBJ databases">
        <title>A Genomic Blueprint of the Chicken Gut Microbiome.</title>
        <authorList>
            <person name="Gilroy R."/>
            <person name="Ravi A."/>
            <person name="Getino M."/>
            <person name="Pursley I."/>
            <person name="Horton D.L."/>
            <person name="Alikhan N.-F."/>
            <person name="Baker D."/>
            <person name="Gharbi K."/>
            <person name="Hall N."/>
            <person name="Watson M."/>
            <person name="Adriaenssens E.M."/>
            <person name="Foster-Nyarko E."/>
            <person name="Jarju S."/>
            <person name="Secka A."/>
            <person name="Antonio M."/>
            <person name="Oren A."/>
            <person name="Chaudhuri R."/>
            <person name="La Ragione R.M."/>
            <person name="Hildebrand F."/>
            <person name="Pallen M.J."/>
        </authorList>
    </citation>
    <scope>NUCLEOTIDE SEQUENCE [LARGE SCALE GENOMIC DNA]</scope>
    <source>
        <strain evidence="5 6">Sa3CVN1</strain>
    </source>
</reference>
<sequence>MVINKIEHNYENFHLSIENIEIKENTIIGLVGENGAGKSTLMNLFSGYMKANEAFQIDDWQSKDILFIPSEIDIYEYLTVEEFIFFVHKYSKTDTSINDILEQLDLTDKKDTLIEELSQGMRKKLTLVPMFIKKYDFVILDEPFNSIDMNYIYKLKKYLCLIKSSTTILISSHILDTLVDICDKFILIEKGSIKKSIVNDRNIASMEREIFDRSI</sequence>
<dbReference type="GO" id="GO:0005524">
    <property type="term" value="F:ATP binding"/>
    <property type="evidence" value="ECO:0007669"/>
    <property type="project" value="UniProtKB-KW"/>
</dbReference>
<accession>A0ABR8PRY1</accession>
<dbReference type="SMART" id="SM00382">
    <property type="entry name" value="AAA"/>
    <property type="match status" value="1"/>
</dbReference>
<dbReference type="InterPro" id="IPR003439">
    <property type="entry name" value="ABC_transporter-like_ATP-bd"/>
</dbReference>
<gene>
    <name evidence="5" type="ORF">H9661_05900</name>
</gene>
<dbReference type="Pfam" id="PF00005">
    <property type="entry name" value="ABC_tran"/>
    <property type="match status" value="1"/>
</dbReference>
<dbReference type="RefSeq" id="WP_143317821.1">
    <property type="nucleotide sequence ID" value="NZ_JACSRA010000007.1"/>
</dbReference>
<comment type="caution">
    <text evidence="5">The sequence shown here is derived from an EMBL/GenBank/DDBJ whole genome shotgun (WGS) entry which is preliminary data.</text>
</comment>
<evidence type="ECO:0000256" key="3">
    <source>
        <dbReference type="ARBA" id="ARBA00022840"/>
    </source>
</evidence>
<proteinExistence type="predicted"/>
<keyword evidence="6" id="KW-1185">Reference proteome</keyword>
<dbReference type="Gene3D" id="3.40.50.300">
    <property type="entry name" value="P-loop containing nucleotide triphosphate hydrolases"/>
    <property type="match status" value="1"/>
</dbReference>
<protein>
    <submittedName>
        <fullName evidence="5">ABC transporter ATP-binding protein</fullName>
    </submittedName>
</protein>
<dbReference type="Proteomes" id="UP000627781">
    <property type="component" value="Unassembled WGS sequence"/>
</dbReference>
<dbReference type="PROSITE" id="PS50893">
    <property type="entry name" value="ABC_TRANSPORTER_2"/>
    <property type="match status" value="1"/>
</dbReference>
<dbReference type="PANTHER" id="PTHR42939:SF1">
    <property type="entry name" value="ABC TRANSPORTER ATP-BINDING PROTEIN ALBC-RELATED"/>
    <property type="match status" value="1"/>
</dbReference>
<feature type="domain" description="ABC transporter" evidence="4">
    <location>
        <begin position="1"/>
        <end position="215"/>
    </location>
</feature>
<keyword evidence="2" id="KW-0547">Nucleotide-binding</keyword>
<keyword evidence="3 5" id="KW-0067">ATP-binding</keyword>
<dbReference type="InterPro" id="IPR003593">
    <property type="entry name" value="AAA+_ATPase"/>
</dbReference>
<evidence type="ECO:0000256" key="2">
    <source>
        <dbReference type="ARBA" id="ARBA00022741"/>
    </source>
</evidence>
<organism evidence="5 6">
    <name type="scientific">Clostridium cibarium</name>
    <dbReference type="NCBI Taxonomy" id="2762247"/>
    <lineage>
        <taxon>Bacteria</taxon>
        <taxon>Bacillati</taxon>
        <taxon>Bacillota</taxon>
        <taxon>Clostridia</taxon>
        <taxon>Eubacteriales</taxon>
        <taxon>Clostridiaceae</taxon>
        <taxon>Clostridium</taxon>
    </lineage>
</organism>
<evidence type="ECO:0000259" key="4">
    <source>
        <dbReference type="PROSITE" id="PS50893"/>
    </source>
</evidence>
<dbReference type="EMBL" id="JACSRA010000007">
    <property type="protein sequence ID" value="MBD7910885.1"/>
    <property type="molecule type" value="Genomic_DNA"/>
</dbReference>
<dbReference type="PANTHER" id="PTHR42939">
    <property type="entry name" value="ABC TRANSPORTER ATP-BINDING PROTEIN ALBC-RELATED"/>
    <property type="match status" value="1"/>
</dbReference>
<keyword evidence="1" id="KW-0813">Transport</keyword>
<evidence type="ECO:0000313" key="6">
    <source>
        <dbReference type="Proteomes" id="UP000627781"/>
    </source>
</evidence>
<evidence type="ECO:0000256" key="1">
    <source>
        <dbReference type="ARBA" id="ARBA00022448"/>
    </source>
</evidence>
<dbReference type="InterPro" id="IPR051782">
    <property type="entry name" value="ABC_Transporter_VariousFunc"/>
</dbReference>
<evidence type="ECO:0000313" key="5">
    <source>
        <dbReference type="EMBL" id="MBD7910885.1"/>
    </source>
</evidence>
<dbReference type="SUPFAM" id="SSF52540">
    <property type="entry name" value="P-loop containing nucleoside triphosphate hydrolases"/>
    <property type="match status" value="1"/>
</dbReference>